<keyword evidence="1" id="KW-1133">Transmembrane helix</keyword>
<dbReference type="EMBL" id="SRSD01000009">
    <property type="protein sequence ID" value="KAA0889147.1"/>
    <property type="molecule type" value="Genomic_DNA"/>
</dbReference>
<organism evidence="2 3">
    <name type="scientific">Oryzomonas rubra</name>
    <dbReference type="NCBI Taxonomy" id="2509454"/>
    <lineage>
        <taxon>Bacteria</taxon>
        <taxon>Pseudomonadati</taxon>
        <taxon>Thermodesulfobacteriota</taxon>
        <taxon>Desulfuromonadia</taxon>
        <taxon>Geobacterales</taxon>
        <taxon>Geobacteraceae</taxon>
        <taxon>Oryzomonas</taxon>
    </lineage>
</organism>
<name>A0A5A9X7U2_9BACT</name>
<protein>
    <submittedName>
        <fullName evidence="2">Uncharacterized protein</fullName>
    </submittedName>
</protein>
<feature type="transmembrane region" description="Helical" evidence="1">
    <location>
        <begin position="151"/>
        <end position="169"/>
    </location>
</feature>
<feature type="transmembrane region" description="Helical" evidence="1">
    <location>
        <begin position="35"/>
        <end position="59"/>
    </location>
</feature>
<keyword evidence="1" id="KW-0472">Membrane</keyword>
<dbReference type="OrthoDB" id="5295419at2"/>
<sequence length="182" mass="19112">MLPVLKLFLLPVGGGIPAGVMLASSKGLAWPITTLLYLVSDVVLALAFEPILRLFATVCGKIPVLTRLSKALTAATARSAAHFGGTGAGPVTLVMIAFGIDPMTGRASALAAGHGFLAGWAFAIVGDMLYFAVIALTTLRLNSYFRDPNTTMLIVLGAMFGVPMLVRYFRSRRLSLQGAGVE</sequence>
<feature type="transmembrane region" description="Helical" evidence="1">
    <location>
        <begin position="120"/>
        <end position="139"/>
    </location>
</feature>
<dbReference type="Proteomes" id="UP000324298">
    <property type="component" value="Unassembled WGS sequence"/>
</dbReference>
<reference evidence="2 3" key="1">
    <citation type="submission" date="2019-04" db="EMBL/GenBank/DDBJ databases">
        <title>Geobacter ruber sp. nov., ferric-reducing bacteria isolated from paddy soil.</title>
        <authorList>
            <person name="Xu Z."/>
            <person name="Masuda Y."/>
            <person name="Itoh H."/>
            <person name="Senoo K."/>
        </authorList>
    </citation>
    <scope>NUCLEOTIDE SEQUENCE [LARGE SCALE GENOMIC DNA]</scope>
    <source>
        <strain evidence="2 3">Red88</strain>
    </source>
</reference>
<evidence type="ECO:0000313" key="2">
    <source>
        <dbReference type="EMBL" id="KAA0889147.1"/>
    </source>
</evidence>
<evidence type="ECO:0000313" key="3">
    <source>
        <dbReference type="Proteomes" id="UP000324298"/>
    </source>
</evidence>
<dbReference type="AlphaFoldDB" id="A0A5A9X7U2"/>
<evidence type="ECO:0000256" key="1">
    <source>
        <dbReference type="SAM" id="Phobius"/>
    </source>
</evidence>
<keyword evidence="1" id="KW-0812">Transmembrane</keyword>
<proteinExistence type="predicted"/>
<gene>
    <name evidence="2" type="ORF">ET418_14465</name>
</gene>
<accession>A0A5A9X7U2</accession>
<keyword evidence="3" id="KW-1185">Reference proteome</keyword>
<comment type="caution">
    <text evidence="2">The sequence shown here is derived from an EMBL/GenBank/DDBJ whole genome shotgun (WGS) entry which is preliminary data.</text>
</comment>
<feature type="transmembrane region" description="Helical" evidence="1">
    <location>
        <begin position="80"/>
        <end position="100"/>
    </location>
</feature>